<evidence type="ECO:0000313" key="3">
    <source>
        <dbReference type="Proteomes" id="UP000064967"/>
    </source>
</evidence>
<dbReference type="Proteomes" id="UP000064967">
    <property type="component" value="Chromosome"/>
</dbReference>
<dbReference type="EMBL" id="CP012333">
    <property type="protein sequence ID" value="AKU97851.1"/>
    <property type="molecule type" value="Genomic_DNA"/>
</dbReference>
<keyword evidence="3" id="KW-1185">Reference proteome</keyword>
<dbReference type="AlphaFoldDB" id="A0A0K1PWV0"/>
<feature type="transmembrane region" description="Helical" evidence="1">
    <location>
        <begin position="12"/>
        <end position="31"/>
    </location>
</feature>
<evidence type="ECO:0000256" key="1">
    <source>
        <dbReference type="SAM" id="Phobius"/>
    </source>
</evidence>
<accession>A0A0K1PWV0</accession>
<evidence type="ECO:0000313" key="2">
    <source>
        <dbReference type="EMBL" id="AKU97851.1"/>
    </source>
</evidence>
<reference evidence="2 3" key="1">
    <citation type="submission" date="2015-08" db="EMBL/GenBank/DDBJ databases">
        <authorList>
            <person name="Babu N.S."/>
            <person name="Beckwith C.J."/>
            <person name="Beseler K.G."/>
            <person name="Brison A."/>
            <person name="Carone J.V."/>
            <person name="Caskin T.P."/>
            <person name="Diamond M."/>
            <person name="Durham M.E."/>
            <person name="Foxe J.M."/>
            <person name="Go M."/>
            <person name="Henderson B.A."/>
            <person name="Jones I.B."/>
            <person name="McGettigan J.A."/>
            <person name="Micheletti S.J."/>
            <person name="Nasrallah M.E."/>
            <person name="Ortiz D."/>
            <person name="Piller C.R."/>
            <person name="Privatt S.R."/>
            <person name="Schneider S.L."/>
            <person name="Sharp S."/>
            <person name="Smith T.C."/>
            <person name="Stanton J.D."/>
            <person name="Ullery H.E."/>
            <person name="Wilson R.J."/>
            <person name="Serrano M.G."/>
            <person name="Buck G."/>
            <person name="Lee V."/>
            <person name="Wang Y."/>
            <person name="Carvalho R."/>
            <person name="Voegtly L."/>
            <person name="Shi R."/>
            <person name="Duckworth R."/>
            <person name="Johnson A."/>
            <person name="Loviza R."/>
            <person name="Walstead R."/>
            <person name="Shah Z."/>
            <person name="Kiflezghi M."/>
            <person name="Wade K."/>
            <person name="Ball S.L."/>
            <person name="Bradley K.W."/>
            <person name="Asai D.J."/>
            <person name="Bowman C.A."/>
            <person name="Russell D.A."/>
            <person name="Pope W.H."/>
            <person name="Jacobs-Sera D."/>
            <person name="Hendrix R.W."/>
            <person name="Hatfull G.F."/>
        </authorList>
    </citation>
    <scope>NUCLEOTIDE SEQUENCE [LARGE SCALE GENOMIC DNA]</scope>
    <source>
        <strain evidence="2 3">DSM 27648</strain>
    </source>
</reference>
<keyword evidence="1" id="KW-0812">Transmembrane</keyword>
<proteinExistence type="predicted"/>
<keyword evidence="1" id="KW-1133">Transmembrane helix</keyword>
<organism evidence="2 3">
    <name type="scientific">Labilithrix luteola</name>
    <dbReference type="NCBI Taxonomy" id="1391654"/>
    <lineage>
        <taxon>Bacteria</taxon>
        <taxon>Pseudomonadati</taxon>
        <taxon>Myxococcota</taxon>
        <taxon>Polyangia</taxon>
        <taxon>Polyangiales</taxon>
        <taxon>Labilitrichaceae</taxon>
        <taxon>Labilithrix</taxon>
    </lineage>
</organism>
<protein>
    <submittedName>
        <fullName evidence="2">Uncharacterized protein</fullName>
    </submittedName>
</protein>
<gene>
    <name evidence="2" type="ORF">AKJ09_04515</name>
</gene>
<name>A0A0K1PWV0_9BACT</name>
<keyword evidence="1" id="KW-0472">Membrane</keyword>
<sequence>MIAHLVAQGETFYAGLVATWMVLSTTVFVALKIPDALARRRAAKIGNELVAQIMAQR</sequence>
<dbReference type="KEGG" id="llu:AKJ09_04515"/>